<dbReference type="HOGENOM" id="CLU_392089_0_0_1"/>
<proteinExistence type="predicted"/>
<evidence type="ECO:0000313" key="1">
    <source>
        <dbReference type="EMBL" id="EAS05368.1"/>
    </source>
</evidence>
<dbReference type="RefSeq" id="XP_001025613.1">
    <property type="nucleotide sequence ID" value="XM_001025613.1"/>
</dbReference>
<sequence>MFKDLAKPGKSKKGQKVISTLTNFDTDNDLSYASPRYLTSRAIPNQEYFAEADLNRNITTRSSKVLSQIDEQDLQIQQNAKKLEYFKNHLKLDLNRLPTQSSLKTASSFSNRNLKSTTQSQFFNNSIQKQDKALENKLITNQLNTHNSLLSEEAKDQQSEEDEVFGNYNQSTSQECVHNLKIRKSAPHIQLENSDQVFVQFLGNVSRKQQQITKLIHAKPKTTKDKMREQLEKINAAQEEISQITSQNSLISKNNSPIPTQQSEFNNNNNNNIQKKIKSNSELVTIMKSNFEKNLQEERSYSVIDSSNIQSPEYFNAKLSKKSLFDLRIPQSKWKQFQTIQSNENTPIAEKLQKLIPKDDTNRSSFSSLASFTQRTLTTPNKLNNHPNKSIFQNYFQTEPLNNRKVKTNPSLLQKEELSNINEGLQNMQSKIFNSQRSSNPFERIAKLKINISKKTNRKISPFHRCSEVLQQTQSKSNSPYSEISSKIAFNILSLKKFFQSESRVFKYMNKLLQNRQKCMRLIFIKSEKKQEVFDNVSIIEANIKQSITQFEMQKKSEIMQIRQAFEESVIYIEPQQLMKELQIFYEDLENLCLHKMKDKVVRAFEAVNFQEQRVQENIISMQKQQKVVPLQFQKRKYLYMNQNILYMPEKLEFNEKSLGEFNLISQEARMIQKEIENNLCKLKQIDRELRNPYRKQIYDSSKN</sequence>
<dbReference type="EMBL" id="GG662372">
    <property type="protein sequence ID" value="EAS05368.1"/>
    <property type="molecule type" value="Genomic_DNA"/>
</dbReference>
<keyword evidence="2" id="KW-1185">Reference proteome</keyword>
<dbReference type="InParanoid" id="Q24C70"/>
<name>Q24C70_TETTS</name>
<organism evidence="1 2">
    <name type="scientific">Tetrahymena thermophila (strain SB210)</name>
    <dbReference type="NCBI Taxonomy" id="312017"/>
    <lineage>
        <taxon>Eukaryota</taxon>
        <taxon>Sar</taxon>
        <taxon>Alveolata</taxon>
        <taxon>Ciliophora</taxon>
        <taxon>Intramacronucleata</taxon>
        <taxon>Oligohymenophorea</taxon>
        <taxon>Hymenostomatida</taxon>
        <taxon>Tetrahymenina</taxon>
        <taxon>Tetrahymenidae</taxon>
        <taxon>Tetrahymena</taxon>
    </lineage>
</organism>
<dbReference type="KEGG" id="tet:TTHERM_00697010"/>
<gene>
    <name evidence="1" type="ORF">TTHERM_00697010</name>
</gene>
<dbReference type="GeneID" id="7840935"/>
<accession>Q24C70</accession>
<evidence type="ECO:0000313" key="2">
    <source>
        <dbReference type="Proteomes" id="UP000009168"/>
    </source>
</evidence>
<dbReference type="AlphaFoldDB" id="Q24C70"/>
<protein>
    <submittedName>
        <fullName evidence="1">Uncharacterized protein</fullName>
    </submittedName>
</protein>
<dbReference type="Proteomes" id="UP000009168">
    <property type="component" value="Unassembled WGS sequence"/>
</dbReference>
<reference evidence="2" key="1">
    <citation type="journal article" date="2006" name="PLoS Biol.">
        <title>Macronuclear genome sequence of the ciliate Tetrahymena thermophila, a model eukaryote.</title>
        <authorList>
            <person name="Eisen J.A."/>
            <person name="Coyne R.S."/>
            <person name="Wu M."/>
            <person name="Wu D."/>
            <person name="Thiagarajan M."/>
            <person name="Wortman J.R."/>
            <person name="Badger J.H."/>
            <person name="Ren Q."/>
            <person name="Amedeo P."/>
            <person name="Jones K.M."/>
            <person name="Tallon L.J."/>
            <person name="Delcher A.L."/>
            <person name="Salzberg S.L."/>
            <person name="Silva J.C."/>
            <person name="Haas B.J."/>
            <person name="Majoros W.H."/>
            <person name="Farzad M."/>
            <person name="Carlton J.M."/>
            <person name="Smith R.K. Jr."/>
            <person name="Garg J."/>
            <person name="Pearlman R.E."/>
            <person name="Karrer K.M."/>
            <person name="Sun L."/>
            <person name="Manning G."/>
            <person name="Elde N.C."/>
            <person name="Turkewitz A.P."/>
            <person name="Asai D.J."/>
            <person name="Wilkes D.E."/>
            <person name="Wang Y."/>
            <person name="Cai H."/>
            <person name="Collins K."/>
            <person name="Stewart B.A."/>
            <person name="Lee S.R."/>
            <person name="Wilamowska K."/>
            <person name="Weinberg Z."/>
            <person name="Ruzzo W.L."/>
            <person name="Wloga D."/>
            <person name="Gaertig J."/>
            <person name="Frankel J."/>
            <person name="Tsao C.-C."/>
            <person name="Gorovsky M.A."/>
            <person name="Keeling P.J."/>
            <person name="Waller R.F."/>
            <person name="Patron N.J."/>
            <person name="Cherry J.M."/>
            <person name="Stover N.A."/>
            <person name="Krieger C.J."/>
            <person name="del Toro C."/>
            <person name="Ryder H.F."/>
            <person name="Williamson S.C."/>
            <person name="Barbeau R.A."/>
            <person name="Hamilton E.P."/>
            <person name="Orias E."/>
        </authorList>
    </citation>
    <scope>NUCLEOTIDE SEQUENCE [LARGE SCALE GENOMIC DNA]</scope>
    <source>
        <strain evidence="2">SB210</strain>
    </source>
</reference>